<accession>A0A444VS07</accession>
<dbReference type="AlphaFoldDB" id="A0A444VS07"/>
<dbReference type="RefSeq" id="WP_129653122.1">
    <property type="nucleotide sequence ID" value="NZ_ML142907.1"/>
</dbReference>
<protein>
    <submittedName>
        <fullName evidence="2">Uncharacterized protein</fullName>
    </submittedName>
</protein>
<keyword evidence="1" id="KW-0812">Transmembrane</keyword>
<keyword evidence="3" id="KW-1185">Reference proteome</keyword>
<organism evidence="2 3">
    <name type="scientific">Flagellimonas olearia</name>
    <dbReference type="NCBI Taxonomy" id="552546"/>
    <lineage>
        <taxon>Bacteria</taxon>
        <taxon>Pseudomonadati</taxon>
        <taxon>Bacteroidota</taxon>
        <taxon>Flavobacteriia</taxon>
        <taxon>Flavobacteriales</taxon>
        <taxon>Flavobacteriaceae</taxon>
        <taxon>Flagellimonas</taxon>
    </lineage>
</organism>
<name>A0A444VS07_9FLAO</name>
<sequence length="63" mass="7398">MGTFAIGISLIVAIYALFLHITYHYFLGSGNFKRLFLKDFFKKLKKLKEFPKSTDQMGRLQKH</sequence>
<gene>
    <name evidence="2" type="ORF">DN53_04330</name>
</gene>
<dbReference type="EMBL" id="JJMP01000001">
    <property type="protein sequence ID" value="RYC53452.1"/>
    <property type="molecule type" value="Genomic_DNA"/>
</dbReference>
<dbReference type="Proteomes" id="UP000290261">
    <property type="component" value="Unassembled WGS sequence"/>
</dbReference>
<feature type="transmembrane region" description="Helical" evidence="1">
    <location>
        <begin position="6"/>
        <end position="26"/>
    </location>
</feature>
<evidence type="ECO:0000313" key="2">
    <source>
        <dbReference type="EMBL" id="RYC53452.1"/>
    </source>
</evidence>
<comment type="caution">
    <text evidence="2">The sequence shown here is derived from an EMBL/GenBank/DDBJ whole genome shotgun (WGS) entry which is preliminary data.</text>
</comment>
<keyword evidence="1" id="KW-0472">Membrane</keyword>
<evidence type="ECO:0000313" key="3">
    <source>
        <dbReference type="Proteomes" id="UP000290261"/>
    </source>
</evidence>
<reference evidence="2 3" key="1">
    <citation type="submission" date="2014-04" db="EMBL/GenBank/DDBJ databases">
        <title>Whole genome of Muricauda olearia.</title>
        <authorList>
            <person name="Zhang X.-H."/>
            <person name="Tang K."/>
        </authorList>
    </citation>
    <scope>NUCLEOTIDE SEQUENCE [LARGE SCALE GENOMIC DNA]</scope>
    <source>
        <strain evidence="2 3">Th120</strain>
    </source>
</reference>
<evidence type="ECO:0000256" key="1">
    <source>
        <dbReference type="SAM" id="Phobius"/>
    </source>
</evidence>
<proteinExistence type="predicted"/>
<keyword evidence="1" id="KW-1133">Transmembrane helix</keyword>